<dbReference type="PANTHER" id="PTHR43328">
    <property type="entry name" value="ACETYLTRANSFERASE-RELATED"/>
    <property type="match status" value="1"/>
</dbReference>
<proteinExistence type="predicted"/>
<dbReference type="Pfam" id="PF13302">
    <property type="entry name" value="Acetyltransf_3"/>
    <property type="match status" value="1"/>
</dbReference>
<dbReference type="GO" id="GO:0016747">
    <property type="term" value="F:acyltransferase activity, transferring groups other than amino-acyl groups"/>
    <property type="evidence" value="ECO:0007669"/>
    <property type="project" value="InterPro"/>
</dbReference>
<organism evidence="2 3">
    <name type="scientific">Stackebrandtia nassauensis (strain DSM 44728 / CIP 108903 / NRRL B-16338 / NBRC 102104 / LLR-40K-21)</name>
    <dbReference type="NCBI Taxonomy" id="446470"/>
    <lineage>
        <taxon>Bacteria</taxon>
        <taxon>Bacillati</taxon>
        <taxon>Actinomycetota</taxon>
        <taxon>Actinomycetes</taxon>
        <taxon>Glycomycetales</taxon>
        <taxon>Glycomycetaceae</taxon>
        <taxon>Stackebrandtia</taxon>
    </lineage>
</organism>
<dbReference type="STRING" id="446470.Snas_6180"/>
<evidence type="ECO:0000313" key="3">
    <source>
        <dbReference type="Proteomes" id="UP000000844"/>
    </source>
</evidence>
<dbReference type="SUPFAM" id="SSF55729">
    <property type="entry name" value="Acyl-CoA N-acyltransferases (Nat)"/>
    <property type="match status" value="1"/>
</dbReference>
<evidence type="ECO:0000259" key="1">
    <source>
        <dbReference type="PROSITE" id="PS51186"/>
    </source>
</evidence>
<keyword evidence="3" id="KW-1185">Reference proteome</keyword>
<dbReference type="EMBL" id="CP001778">
    <property type="protein sequence ID" value="ADD45803.1"/>
    <property type="molecule type" value="Genomic_DNA"/>
</dbReference>
<dbReference type="PROSITE" id="PS51186">
    <property type="entry name" value="GNAT"/>
    <property type="match status" value="1"/>
</dbReference>
<dbReference type="InterPro" id="IPR000182">
    <property type="entry name" value="GNAT_dom"/>
</dbReference>
<feature type="domain" description="N-acetyltransferase" evidence="1">
    <location>
        <begin position="4"/>
        <end position="155"/>
    </location>
</feature>
<accession>D3Q2Q2</accession>
<sequence length="155" mass="17561">MAEIQLRDTVADDLETLFEYEQDPEAGQLANFRPRPHDRFMTHWNTKILGNDEVVSRTVLVDGEIAGNIGCWDVDGERFIGYWFGRKFWGRGIGTQAVRAFVDEVPWRPLFADPSVHNVGSVRLLEKCGFKPDGSTMESSVFGDGEVEHVMLKLD</sequence>
<evidence type="ECO:0000313" key="2">
    <source>
        <dbReference type="EMBL" id="ADD45803.1"/>
    </source>
</evidence>
<dbReference type="Proteomes" id="UP000000844">
    <property type="component" value="Chromosome"/>
</dbReference>
<dbReference type="RefSeq" id="WP_013021374.1">
    <property type="nucleotide sequence ID" value="NC_013947.1"/>
</dbReference>
<dbReference type="eggNOG" id="COG1670">
    <property type="taxonomic scope" value="Bacteria"/>
</dbReference>
<dbReference type="KEGG" id="sna:Snas_6180"/>
<protein>
    <submittedName>
        <fullName evidence="2">GCN5-related N-acetyltransferase</fullName>
    </submittedName>
</protein>
<dbReference type="Gene3D" id="3.40.630.30">
    <property type="match status" value="1"/>
</dbReference>
<dbReference type="PANTHER" id="PTHR43328:SF1">
    <property type="entry name" value="N-ACETYLTRANSFERASE DOMAIN-CONTAINING PROTEIN"/>
    <property type="match status" value="1"/>
</dbReference>
<dbReference type="HOGENOM" id="CLU_013985_31_0_11"/>
<reference evidence="2 3" key="1">
    <citation type="journal article" date="2009" name="Stand. Genomic Sci.">
        <title>Complete genome sequence of Stackebrandtia nassauensis type strain (LLR-40K-21).</title>
        <authorList>
            <person name="Munk C."/>
            <person name="Lapidus A."/>
            <person name="Copeland A."/>
            <person name="Jando M."/>
            <person name="Mayilraj S."/>
            <person name="Glavina Del Rio T."/>
            <person name="Nolan M."/>
            <person name="Chen F."/>
            <person name="Lucas S."/>
            <person name="Tice H."/>
            <person name="Cheng J.F."/>
            <person name="Han C."/>
            <person name="Detter J.C."/>
            <person name="Bruce D."/>
            <person name="Goodwin L."/>
            <person name="Chain P."/>
            <person name="Pitluck S."/>
            <person name="Goker M."/>
            <person name="Ovchinikova G."/>
            <person name="Pati A."/>
            <person name="Ivanova N."/>
            <person name="Mavromatis K."/>
            <person name="Chen A."/>
            <person name="Palaniappan K."/>
            <person name="Land M."/>
            <person name="Hauser L."/>
            <person name="Chang Y.J."/>
            <person name="Jeffries C.D."/>
            <person name="Bristow J."/>
            <person name="Eisen J.A."/>
            <person name="Markowitz V."/>
            <person name="Hugenholtz P."/>
            <person name="Kyrpides N.C."/>
            <person name="Klenk H.P."/>
        </authorList>
    </citation>
    <scope>NUCLEOTIDE SEQUENCE [LARGE SCALE GENOMIC DNA]</scope>
    <source>
        <strain evidence="3">DSM 44728 / CIP 108903 / NRRL B-16338 / NBRC 102104 / LLR-40K-21</strain>
    </source>
</reference>
<dbReference type="AlphaFoldDB" id="D3Q2Q2"/>
<dbReference type="InterPro" id="IPR016181">
    <property type="entry name" value="Acyl_CoA_acyltransferase"/>
</dbReference>
<gene>
    <name evidence="2" type="ordered locus">Snas_6180</name>
</gene>
<dbReference type="OrthoDB" id="9801656at2"/>
<keyword evidence="2" id="KW-0808">Transferase</keyword>
<name>D3Q2Q2_STANL</name>